<evidence type="ECO:0000256" key="2">
    <source>
        <dbReference type="ARBA" id="ARBA00022679"/>
    </source>
</evidence>
<name>Q2SD89_HAHCH</name>
<dbReference type="InterPro" id="IPR027417">
    <property type="entry name" value="P-loop_NTPase"/>
</dbReference>
<accession>Q2SD89</accession>
<evidence type="ECO:0000256" key="4">
    <source>
        <dbReference type="ARBA" id="ARBA00022989"/>
    </source>
</evidence>
<sequence>MVSHEFKCIFIHIPKCAGTSIESALGHLDGYQGRNGQDHRSIRLMAKPRLSLRALTSKARLLDIARSVRHQRRSDMNPKNKITVSDEQYKNYFKFTFVRNPWARAYSMYKNVIRDEAHKRTFGIEGDMSFKDFMHAFAGKGMLRPQTYWIKDDNGDISLDYVGRFENLEADFKEACQRMGAQHIELPHKIKGDGEDYRQYYDEETRQLVSRIYKDEIDYFGYTF</sequence>
<keyword evidence="6" id="KW-0472">Membrane</keyword>
<dbReference type="SUPFAM" id="SSF52540">
    <property type="entry name" value="P-loop containing nucleoside triphosphate hydrolases"/>
    <property type="match status" value="1"/>
</dbReference>
<comment type="subcellular location">
    <subcellularLocation>
        <location evidence="1">Golgi apparatus membrane</location>
        <topology evidence="1">Single-pass type II membrane protein</topology>
    </subcellularLocation>
</comment>
<proteinExistence type="predicted"/>
<dbReference type="GO" id="GO:0008146">
    <property type="term" value="F:sulfotransferase activity"/>
    <property type="evidence" value="ECO:0007669"/>
    <property type="project" value="InterPro"/>
</dbReference>
<evidence type="ECO:0000256" key="7">
    <source>
        <dbReference type="ARBA" id="ARBA00023180"/>
    </source>
</evidence>
<keyword evidence="5" id="KW-0333">Golgi apparatus</keyword>
<dbReference type="GO" id="GO:0016051">
    <property type="term" value="P:carbohydrate biosynthetic process"/>
    <property type="evidence" value="ECO:0007669"/>
    <property type="project" value="InterPro"/>
</dbReference>
<evidence type="ECO:0000256" key="5">
    <source>
        <dbReference type="ARBA" id="ARBA00023034"/>
    </source>
</evidence>
<dbReference type="AlphaFoldDB" id="Q2SD89"/>
<dbReference type="OrthoDB" id="288532at2"/>
<dbReference type="InterPro" id="IPR005331">
    <property type="entry name" value="Sulfotransferase"/>
</dbReference>
<keyword evidence="7" id="KW-0325">Glycoprotein</keyword>
<evidence type="ECO:0000313" key="8">
    <source>
        <dbReference type="EMBL" id="ABC31385.1"/>
    </source>
</evidence>
<keyword evidence="4" id="KW-1133">Transmembrane helix</keyword>
<dbReference type="Pfam" id="PF03567">
    <property type="entry name" value="Sulfotransfer_2"/>
    <property type="match status" value="1"/>
</dbReference>
<gene>
    <name evidence="8" type="ordered locus">HCH_04687</name>
</gene>
<dbReference type="Gene3D" id="3.40.50.300">
    <property type="entry name" value="P-loop containing nucleotide triphosphate hydrolases"/>
    <property type="match status" value="1"/>
</dbReference>
<protein>
    <recommendedName>
        <fullName evidence="10">Sulfotransferase family protein</fullName>
    </recommendedName>
</protein>
<evidence type="ECO:0000256" key="1">
    <source>
        <dbReference type="ARBA" id="ARBA00004323"/>
    </source>
</evidence>
<dbReference type="Proteomes" id="UP000000238">
    <property type="component" value="Chromosome"/>
</dbReference>
<keyword evidence="9" id="KW-1185">Reference proteome</keyword>
<evidence type="ECO:0000256" key="3">
    <source>
        <dbReference type="ARBA" id="ARBA00022692"/>
    </source>
</evidence>
<dbReference type="PANTHER" id="PTHR12137">
    <property type="entry name" value="CARBOHYDRATE SULFOTRANSFERASE"/>
    <property type="match status" value="1"/>
</dbReference>
<keyword evidence="3" id="KW-0812">Transmembrane</keyword>
<dbReference type="eggNOG" id="COG1943">
    <property type="taxonomic scope" value="Bacteria"/>
</dbReference>
<reference evidence="8 9" key="1">
    <citation type="journal article" date="2005" name="Nucleic Acids Res.">
        <title>Genomic blueprint of Hahella chejuensis, a marine microbe producing an algicidal agent.</title>
        <authorList>
            <person name="Jeong H."/>
            <person name="Yim J.H."/>
            <person name="Lee C."/>
            <person name="Choi S.-H."/>
            <person name="Park Y.K."/>
            <person name="Yoon S.H."/>
            <person name="Hur C.-G."/>
            <person name="Kang H.-Y."/>
            <person name="Kim D."/>
            <person name="Lee H.H."/>
            <person name="Park K.H."/>
            <person name="Park S.-H."/>
            <person name="Park H.-S."/>
            <person name="Lee H.K."/>
            <person name="Oh T.K."/>
            <person name="Kim J.F."/>
        </authorList>
    </citation>
    <scope>NUCLEOTIDE SEQUENCE [LARGE SCALE GENOMIC DNA]</scope>
    <source>
        <strain evidence="8 9">KCTC 2396</strain>
    </source>
</reference>
<dbReference type="STRING" id="349521.HCH_04687"/>
<evidence type="ECO:0000256" key="6">
    <source>
        <dbReference type="ARBA" id="ARBA00023136"/>
    </source>
</evidence>
<dbReference type="RefSeq" id="WP_011398450.1">
    <property type="nucleotide sequence ID" value="NC_007645.1"/>
</dbReference>
<evidence type="ECO:0000313" key="9">
    <source>
        <dbReference type="Proteomes" id="UP000000238"/>
    </source>
</evidence>
<dbReference type="EMBL" id="CP000155">
    <property type="protein sequence ID" value="ABC31385.1"/>
    <property type="molecule type" value="Genomic_DNA"/>
</dbReference>
<evidence type="ECO:0008006" key="10">
    <source>
        <dbReference type="Google" id="ProtNLM"/>
    </source>
</evidence>
<keyword evidence="2" id="KW-0808">Transferase</keyword>
<dbReference type="PANTHER" id="PTHR12137:SF54">
    <property type="entry name" value="CARBOHYDRATE SULFOTRANSFERASE"/>
    <property type="match status" value="1"/>
</dbReference>
<organism evidence="8 9">
    <name type="scientific">Hahella chejuensis (strain KCTC 2396)</name>
    <dbReference type="NCBI Taxonomy" id="349521"/>
    <lineage>
        <taxon>Bacteria</taxon>
        <taxon>Pseudomonadati</taxon>
        <taxon>Pseudomonadota</taxon>
        <taxon>Gammaproteobacteria</taxon>
        <taxon>Oceanospirillales</taxon>
        <taxon>Hahellaceae</taxon>
        <taxon>Hahella</taxon>
    </lineage>
</organism>
<dbReference type="GO" id="GO:0016020">
    <property type="term" value="C:membrane"/>
    <property type="evidence" value="ECO:0007669"/>
    <property type="project" value="InterPro"/>
</dbReference>
<dbReference type="HOGENOM" id="CLU_094945_2_0_6"/>
<dbReference type="InterPro" id="IPR018011">
    <property type="entry name" value="Carb_sulfotrans_8-10"/>
</dbReference>
<dbReference type="KEGG" id="hch:HCH_04687"/>